<comment type="caution">
    <text evidence="2">The sequence shown here is derived from an EMBL/GenBank/DDBJ whole genome shotgun (WGS) entry which is preliminary data.</text>
</comment>
<evidence type="ECO:0000256" key="1">
    <source>
        <dbReference type="SAM" id="MobiDB-lite"/>
    </source>
</evidence>
<dbReference type="AlphaFoldDB" id="A0A7J7VZ23"/>
<proteinExistence type="predicted"/>
<reference evidence="2 3" key="1">
    <citation type="journal article" date="2020" name="Nature">
        <title>Six reference-quality genomes reveal evolution of bat adaptations.</title>
        <authorList>
            <person name="Jebb D."/>
            <person name="Huang Z."/>
            <person name="Pippel M."/>
            <person name="Hughes G.M."/>
            <person name="Lavrichenko K."/>
            <person name="Devanna P."/>
            <person name="Winkler S."/>
            <person name="Jermiin L.S."/>
            <person name="Skirmuntt E.C."/>
            <person name="Katzourakis A."/>
            <person name="Burkitt-Gray L."/>
            <person name="Ray D.A."/>
            <person name="Sullivan K.A.M."/>
            <person name="Roscito J.G."/>
            <person name="Kirilenko B.M."/>
            <person name="Davalos L.M."/>
            <person name="Corthals A.P."/>
            <person name="Power M.L."/>
            <person name="Jones G."/>
            <person name="Ransome R.D."/>
            <person name="Dechmann D.K.N."/>
            <person name="Locatelli A.G."/>
            <person name="Puechmaille S.J."/>
            <person name="Fedrigo O."/>
            <person name="Jarvis E.D."/>
            <person name="Hiller M."/>
            <person name="Vernes S.C."/>
            <person name="Myers E.W."/>
            <person name="Teeling E.C."/>
        </authorList>
    </citation>
    <scope>NUCLEOTIDE SEQUENCE [LARGE SCALE GENOMIC DNA]</scope>
    <source>
        <strain evidence="2">MMyoMyo1</strain>
        <tissue evidence="2">Flight muscle</tissue>
    </source>
</reference>
<feature type="region of interest" description="Disordered" evidence="1">
    <location>
        <begin position="1"/>
        <end position="49"/>
    </location>
</feature>
<sequence length="140" mass="14944">MEQGGATQGSARALPPGSGPFSQTRRSSHHPCSSTPSHRGQKSKENLHPRVLWTQQAGCFHDVEHVNDVLLLDHLTHAADGTEGPAAASPISKHRGKDAEYSVDDVLVDVCGDELHLDGPIAPGGLLRTGTKWKSQEEEG</sequence>
<keyword evidence="3" id="KW-1185">Reference proteome</keyword>
<protein>
    <submittedName>
        <fullName evidence="2">Uncharacterized protein</fullName>
    </submittedName>
</protein>
<evidence type="ECO:0000313" key="3">
    <source>
        <dbReference type="Proteomes" id="UP000527355"/>
    </source>
</evidence>
<feature type="region of interest" description="Disordered" evidence="1">
    <location>
        <begin position="119"/>
        <end position="140"/>
    </location>
</feature>
<name>A0A7J7VZ23_MYOMY</name>
<accession>A0A7J7VZ23</accession>
<feature type="region of interest" description="Disordered" evidence="1">
    <location>
        <begin position="80"/>
        <end position="99"/>
    </location>
</feature>
<evidence type="ECO:0000313" key="2">
    <source>
        <dbReference type="EMBL" id="KAF6330240.1"/>
    </source>
</evidence>
<gene>
    <name evidence="2" type="ORF">mMyoMyo1_012242</name>
</gene>
<dbReference type="Proteomes" id="UP000527355">
    <property type="component" value="Unassembled WGS sequence"/>
</dbReference>
<organism evidence="2 3">
    <name type="scientific">Myotis myotis</name>
    <name type="common">Greater mouse-eared bat</name>
    <name type="synonym">Vespertilio myotis</name>
    <dbReference type="NCBI Taxonomy" id="51298"/>
    <lineage>
        <taxon>Eukaryota</taxon>
        <taxon>Metazoa</taxon>
        <taxon>Chordata</taxon>
        <taxon>Craniata</taxon>
        <taxon>Vertebrata</taxon>
        <taxon>Euteleostomi</taxon>
        <taxon>Mammalia</taxon>
        <taxon>Eutheria</taxon>
        <taxon>Laurasiatheria</taxon>
        <taxon>Chiroptera</taxon>
        <taxon>Yangochiroptera</taxon>
        <taxon>Vespertilionidae</taxon>
        <taxon>Myotis</taxon>
    </lineage>
</organism>
<dbReference type="EMBL" id="JABWUV010000009">
    <property type="protein sequence ID" value="KAF6330240.1"/>
    <property type="molecule type" value="Genomic_DNA"/>
</dbReference>